<evidence type="ECO:0000313" key="3">
    <source>
        <dbReference type="Proteomes" id="UP000198373"/>
    </source>
</evidence>
<keyword evidence="3" id="KW-1185">Reference proteome</keyword>
<feature type="region of interest" description="Disordered" evidence="1">
    <location>
        <begin position="74"/>
        <end position="120"/>
    </location>
</feature>
<dbReference type="Proteomes" id="UP000198373">
    <property type="component" value="Unassembled WGS sequence"/>
</dbReference>
<evidence type="ECO:0008006" key="4">
    <source>
        <dbReference type="Google" id="ProtNLM"/>
    </source>
</evidence>
<sequence length="225" mass="23089">MLRPVGPLPAAVYWRRRLLVLLLVVAVLGGGGWLLVAALGGTPGRAATATAAATPQAAATGPPALERVLPSVAGVRTPTPAPEPPAEPAPAPTQTPGGPCSDDSIELEVRGPAGAPAGSKPTFELVVTNVSPVPCVRVLDERLQEVLMLDAAGRRVWGSNDCFPGDGTETRTLAPGESVTAALVWGGRTSEPSCTTPRTTPQPGDYLLRGRLDTEVSPDVPFTIS</sequence>
<dbReference type="RefSeq" id="WP_089306192.1">
    <property type="nucleotide sequence ID" value="NZ_FZOO01000006.1"/>
</dbReference>
<organism evidence="2 3">
    <name type="scientific">Geodermatophilus pulveris</name>
    <dbReference type="NCBI Taxonomy" id="1564159"/>
    <lineage>
        <taxon>Bacteria</taxon>
        <taxon>Bacillati</taxon>
        <taxon>Actinomycetota</taxon>
        <taxon>Actinomycetes</taxon>
        <taxon>Geodermatophilales</taxon>
        <taxon>Geodermatophilaceae</taxon>
        <taxon>Geodermatophilus</taxon>
    </lineage>
</organism>
<evidence type="ECO:0000313" key="2">
    <source>
        <dbReference type="EMBL" id="SNS68114.1"/>
    </source>
</evidence>
<dbReference type="OrthoDB" id="5189092at2"/>
<dbReference type="EMBL" id="FZOO01000006">
    <property type="protein sequence ID" value="SNS68114.1"/>
    <property type="molecule type" value="Genomic_DNA"/>
</dbReference>
<protein>
    <recommendedName>
        <fullName evidence="4">MucR family transcriptional regulator</fullName>
    </recommendedName>
</protein>
<name>A0A239GJA5_9ACTN</name>
<evidence type="ECO:0000256" key="1">
    <source>
        <dbReference type="SAM" id="MobiDB-lite"/>
    </source>
</evidence>
<feature type="compositionally biased region" description="Pro residues" evidence="1">
    <location>
        <begin position="79"/>
        <end position="93"/>
    </location>
</feature>
<dbReference type="AlphaFoldDB" id="A0A239GJA5"/>
<reference evidence="3" key="1">
    <citation type="submission" date="2017-06" db="EMBL/GenBank/DDBJ databases">
        <authorList>
            <person name="Varghese N."/>
            <person name="Submissions S."/>
        </authorList>
    </citation>
    <scope>NUCLEOTIDE SEQUENCE [LARGE SCALE GENOMIC DNA]</scope>
    <source>
        <strain evidence="3">DSM 46839</strain>
    </source>
</reference>
<proteinExistence type="predicted"/>
<accession>A0A239GJA5</accession>
<gene>
    <name evidence="2" type="ORF">SAMN06893096_106183</name>
</gene>